<dbReference type="EMBL" id="BFAZ01000002">
    <property type="protein sequence ID" value="GBF41109.1"/>
    <property type="molecule type" value="Genomic_DNA"/>
</dbReference>
<comment type="caution">
    <text evidence="2">The sequence shown here is derived from an EMBL/GenBank/DDBJ whole genome shotgun (WGS) entry which is preliminary data.</text>
</comment>
<dbReference type="RefSeq" id="WP_108958330.1">
    <property type="nucleotide sequence ID" value="NZ_BFAZ01000002.1"/>
</dbReference>
<feature type="transmembrane region" description="Helical" evidence="1">
    <location>
        <begin position="7"/>
        <end position="29"/>
    </location>
</feature>
<accession>A0A2P2D8Z3</accession>
<organism evidence="2 3">
    <name type="scientific">Leptospira ellinghausenii</name>
    <dbReference type="NCBI Taxonomy" id="1917822"/>
    <lineage>
        <taxon>Bacteria</taxon>
        <taxon>Pseudomonadati</taxon>
        <taxon>Spirochaetota</taxon>
        <taxon>Spirochaetia</taxon>
        <taxon>Leptospirales</taxon>
        <taxon>Leptospiraceae</taxon>
        <taxon>Leptospira</taxon>
    </lineage>
</organism>
<gene>
    <name evidence="2" type="ORF">LPTSP2_03800</name>
</gene>
<name>A0A2P2D8Z3_9LEPT</name>
<proteinExistence type="predicted"/>
<dbReference type="InterPro" id="IPR011468">
    <property type="entry name" value="DUF1574"/>
</dbReference>
<dbReference type="OrthoDB" id="316806at2"/>
<keyword evidence="1" id="KW-0472">Membrane</keyword>
<dbReference type="AlphaFoldDB" id="A0A2P2D8Z3"/>
<keyword evidence="3" id="KW-1185">Reference proteome</keyword>
<protein>
    <recommendedName>
        <fullName evidence="4">DUF1574 domain-containing protein</fullName>
    </recommendedName>
</protein>
<evidence type="ECO:0008006" key="4">
    <source>
        <dbReference type="Google" id="ProtNLM"/>
    </source>
</evidence>
<dbReference type="Pfam" id="PF07611">
    <property type="entry name" value="DUF1574"/>
    <property type="match status" value="1"/>
</dbReference>
<reference evidence="3" key="1">
    <citation type="journal article" date="2019" name="Microbiol. Immunol.">
        <title>Molecular and phenotypic characterization of Leptospira johnsonii sp. nov., Leptospira ellinghausenii sp. nov. and Leptospira ryugenii sp. nov. isolated from soil and water in Japan.</title>
        <authorList>
            <person name="Masuzawa T."/>
            <person name="Saito M."/>
            <person name="Nakao R."/>
            <person name="Nikaido Y."/>
            <person name="Matsumoto M."/>
            <person name="Ogawa M."/>
            <person name="Yokoyama M."/>
            <person name="Hidaka Y."/>
            <person name="Tomita J."/>
            <person name="Sakakibara K."/>
            <person name="Suzuki K."/>
            <person name="Yasuda S."/>
            <person name="Sato H."/>
            <person name="Yamaguchi M."/>
            <person name="Yoshida S.I."/>
            <person name="Koizumi N."/>
            <person name="Kawamura Y."/>
        </authorList>
    </citation>
    <scope>NUCLEOTIDE SEQUENCE [LARGE SCALE GENOMIC DNA]</scope>
    <source>
        <strain evidence="3">E18</strain>
    </source>
</reference>
<evidence type="ECO:0000256" key="1">
    <source>
        <dbReference type="SAM" id="Phobius"/>
    </source>
</evidence>
<sequence>MKSKPFLFYPVVLFLFIFVIDKIFLLPIFHGEFLQAGNSVFYFQRKVLKDRLLKDPDLKEKKLTLVFGDSRSYPFSEIGIPEPYKKNWTLYNFSSPQGIPMNSYIQFQEILESGVTPDFVILSLSPEAFDDSKGFILSPFLRMGCDSNCIGTVWEDVPFKEKWDYLLDRIFVIRSIEFNLSLFTSRLKQGKLKEYKSSHNKEFQLINYTKGEYLMYGVQSNPIEKIKNDTIRIGNLYMRSYNIGSSQFPYVEKILKITKEKKIRTLVLWPKVFPEYYSYYEKFHIKEVWWDKVETLAKQYDAKTLNWNAPNTCDLFNDASHQSAFCFVDQMKEIWINYAEK</sequence>
<keyword evidence="1" id="KW-1133">Transmembrane helix</keyword>
<evidence type="ECO:0000313" key="2">
    <source>
        <dbReference type="EMBL" id="GBF41109.1"/>
    </source>
</evidence>
<keyword evidence="1" id="KW-0812">Transmembrane</keyword>
<evidence type="ECO:0000313" key="3">
    <source>
        <dbReference type="Proteomes" id="UP000245206"/>
    </source>
</evidence>
<dbReference type="Proteomes" id="UP000245206">
    <property type="component" value="Unassembled WGS sequence"/>
</dbReference>